<sequence>MRLLSVRSSALHKKAFAHSRKFSLSQTTRSRPLVIRECLGRKSANVLNTGSISFIHLVLQSSLSEYQFPST</sequence>
<protein>
    <submittedName>
        <fullName evidence="1">Uncharacterized protein</fullName>
    </submittedName>
</protein>
<gene>
    <name evidence="1" type="ORF">CHC_T00004752001</name>
</gene>
<dbReference type="AlphaFoldDB" id="R7QDD9"/>
<dbReference type="KEGG" id="ccp:CHC_T00004752001"/>
<dbReference type="Proteomes" id="UP000012073">
    <property type="component" value="Unassembled WGS sequence"/>
</dbReference>
<reference evidence="2" key="1">
    <citation type="journal article" date="2013" name="Proc. Natl. Acad. Sci. U.S.A.">
        <title>Genome structure and metabolic features in the red seaweed Chondrus crispus shed light on evolution of the Archaeplastida.</title>
        <authorList>
            <person name="Collen J."/>
            <person name="Porcel B."/>
            <person name="Carre W."/>
            <person name="Ball S.G."/>
            <person name="Chaparro C."/>
            <person name="Tonon T."/>
            <person name="Barbeyron T."/>
            <person name="Michel G."/>
            <person name="Noel B."/>
            <person name="Valentin K."/>
            <person name="Elias M."/>
            <person name="Artiguenave F."/>
            <person name="Arun A."/>
            <person name="Aury J.M."/>
            <person name="Barbosa-Neto J.F."/>
            <person name="Bothwell J.H."/>
            <person name="Bouget F.Y."/>
            <person name="Brillet L."/>
            <person name="Cabello-Hurtado F."/>
            <person name="Capella-Gutierrez S."/>
            <person name="Charrier B."/>
            <person name="Cladiere L."/>
            <person name="Cock J.M."/>
            <person name="Coelho S.M."/>
            <person name="Colleoni C."/>
            <person name="Czjzek M."/>
            <person name="Da Silva C."/>
            <person name="Delage L."/>
            <person name="Denoeud F."/>
            <person name="Deschamps P."/>
            <person name="Dittami S.M."/>
            <person name="Gabaldon T."/>
            <person name="Gachon C.M."/>
            <person name="Groisillier A."/>
            <person name="Herve C."/>
            <person name="Jabbari K."/>
            <person name="Katinka M."/>
            <person name="Kloareg B."/>
            <person name="Kowalczyk N."/>
            <person name="Labadie K."/>
            <person name="Leblanc C."/>
            <person name="Lopez P.J."/>
            <person name="McLachlan D.H."/>
            <person name="Meslet-Cladiere L."/>
            <person name="Moustafa A."/>
            <person name="Nehr Z."/>
            <person name="Nyvall Collen P."/>
            <person name="Panaud O."/>
            <person name="Partensky F."/>
            <person name="Poulain J."/>
            <person name="Rensing S.A."/>
            <person name="Rousvoal S."/>
            <person name="Samson G."/>
            <person name="Symeonidi A."/>
            <person name="Weissenbach J."/>
            <person name="Zambounis A."/>
            <person name="Wincker P."/>
            <person name="Boyen C."/>
        </authorList>
    </citation>
    <scope>NUCLEOTIDE SEQUENCE [LARGE SCALE GENOMIC DNA]</scope>
    <source>
        <strain evidence="2">cv. Stackhouse</strain>
    </source>
</reference>
<organism evidence="1 2">
    <name type="scientific">Chondrus crispus</name>
    <name type="common">Carrageen Irish moss</name>
    <name type="synonym">Polymorpha crispa</name>
    <dbReference type="NCBI Taxonomy" id="2769"/>
    <lineage>
        <taxon>Eukaryota</taxon>
        <taxon>Rhodophyta</taxon>
        <taxon>Florideophyceae</taxon>
        <taxon>Rhodymeniophycidae</taxon>
        <taxon>Gigartinales</taxon>
        <taxon>Gigartinaceae</taxon>
        <taxon>Chondrus</taxon>
    </lineage>
</organism>
<dbReference type="EMBL" id="HG001781">
    <property type="protein sequence ID" value="CDF36507.1"/>
    <property type="molecule type" value="Genomic_DNA"/>
</dbReference>
<name>R7QDD9_CHOCR</name>
<dbReference type="Gramene" id="CDF36507">
    <property type="protein sequence ID" value="CDF36507"/>
    <property type="gene ID" value="CHC_T00004752001"/>
</dbReference>
<evidence type="ECO:0000313" key="2">
    <source>
        <dbReference type="Proteomes" id="UP000012073"/>
    </source>
</evidence>
<dbReference type="GeneID" id="17324041"/>
<dbReference type="RefSeq" id="XP_005716326.1">
    <property type="nucleotide sequence ID" value="XM_005716269.1"/>
</dbReference>
<keyword evidence="2" id="KW-1185">Reference proteome</keyword>
<proteinExistence type="predicted"/>
<evidence type="ECO:0000313" key="1">
    <source>
        <dbReference type="EMBL" id="CDF36507.1"/>
    </source>
</evidence>
<accession>R7QDD9</accession>